<dbReference type="InterPro" id="IPR011993">
    <property type="entry name" value="PH-like_dom_sf"/>
</dbReference>
<evidence type="ECO:0000313" key="3">
    <source>
        <dbReference type="EMBL" id="KAK2636874.1"/>
    </source>
</evidence>
<organism evidence="3 4">
    <name type="scientific">Dipteronia dyeriana</name>
    <dbReference type="NCBI Taxonomy" id="168575"/>
    <lineage>
        <taxon>Eukaryota</taxon>
        <taxon>Viridiplantae</taxon>
        <taxon>Streptophyta</taxon>
        <taxon>Embryophyta</taxon>
        <taxon>Tracheophyta</taxon>
        <taxon>Spermatophyta</taxon>
        <taxon>Magnoliopsida</taxon>
        <taxon>eudicotyledons</taxon>
        <taxon>Gunneridae</taxon>
        <taxon>Pentapetalae</taxon>
        <taxon>rosids</taxon>
        <taxon>malvids</taxon>
        <taxon>Sapindales</taxon>
        <taxon>Sapindaceae</taxon>
        <taxon>Hippocastanoideae</taxon>
        <taxon>Acereae</taxon>
        <taxon>Dipteronia</taxon>
    </lineage>
</organism>
<dbReference type="InterPro" id="IPR037848">
    <property type="entry name" value="GEM-like"/>
</dbReference>
<dbReference type="PANTHER" id="PTHR31969">
    <property type="entry name" value="GEM-LIKE PROTEIN 2"/>
    <property type="match status" value="1"/>
</dbReference>
<name>A0AAD9TJS4_9ROSI</name>
<comment type="similarity">
    <text evidence="1">Belongs to the GEM family.</text>
</comment>
<dbReference type="SMART" id="SM00568">
    <property type="entry name" value="GRAM"/>
    <property type="match status" value="1"/>
</dbReference>
<dbReference type="Gene3D" id="2.30.29.30">
    <property type="entry name" value="Pleckstrin-homology domain (PH domain)/Phosphotyrosine-binding domain (PTB)"/>
    <property type="match status" value="1"/>
</dbReference>
<comment type="caution">
    <text evidence="3">The sequence shown here is derived from an EMBL/GenBank/DDBJ whole genome shotgun (WGS) entry which is preliminary data.</text>
</comment>
<keyword evidence="4" id="KW-1185">Reference proteome</keyword>
<protein>
    <recommendedName>
        <fullName evidence="2">GRAM domain-containing protein</fullName>
    </recommendedName>
</protein>
<feature type="domain" description="GRAM" evidence="2">
    <location>
        <begin position="13"/>
        <end position="91"/>
    </location>
</feature>
<dbReference type="Proteomes" id="UP001280121">
    <property type="component" value="Unassembled WGS sequence"/>
</dbReference>
<sequence>MTAKAITEGGFESLFKQTFQTEPNEKLKKTFARYLSTTTGPVAGTLYLSTARVAFYSDRPLSFAAPSGQESWCYYKVMIPFGNISNVNPVIMKENPSDKYIQIATIDGHEFWIMGFVTFEKTSDHLLNSVSDFKKIGTASLQQRNQFSFLDSFFIYVFSASC</sequence>
<dbReference type="Pfam" id="PF02893">
    <property type="entry name" value="GRAM"/>
    <property type="match status" value="1"/>
</dbReference>
<gene>
    <name evidence="3" type="ORF">Ddye_031666</name>
</gene>
<evidence type="ECO:0000259" key="2">
    <source>
        <dbReference type="SMART" id="SM00568"/>
    </source>
</evidence>
<dbReference type="InterPro" id="IPR004182">
    <property type="entry name" value="GRAM"/>
</dbReference>
<dbReference type="AlphaFoldDB" id="A0AAD9TJS4"/>
<accession>A0AAD9TJS4</accession>
<evidence type="ECO:0000313" key="4">
    <source>
        <dbReference type="Proteomes" id="UP001280121"/>
    </source>
</evidence>
<reference evidence="3" key="1">
    <citation type="journal article" date="2023" name="Plant J.">
        <title>Genome sequences and population genomics provide insights into the demographic history, inbreeding, and mutation load of two 'living fossil' tree species of Dipteronia.</title>
        <authorList>
            <person name="Feng Y."/>
            <person name="Comes H.P."/>
            <person name="Chen J."/>
            <person name="Zhu S."/>
            <person name="Lu R."/>
            <person name="Zhang X."/>
            <person name="Li P."/>
            <person name="Qiu J."/>
            <person name="Olsen K.M."/>
            <person name="Qiu Y."/>
        </authorList>
    </citation>
    <scope>NUCLEOTIDE SEQUENCE</scope>
    <source>
        <strain evidence="3">KIB01</strain>
    </source>
</reference>
<evidence type="ECO:0000256" key="1">
    <source>
        <dbReference type="ARBA" id="ARBA00009414"/>
    </source>
</evidence>
<dbReference type="EMBL" id="JANJYI010000009">
    <property type="protein sequence ID" value="KAK2636874.1"/>
    <property type="molecule type" value="Genomic_DNA"/>
</dbReference>
<proteinExistence type="inferred from homology"/>